<organism evidence="2 3">
    <name type="scientific">Heyndrickxia oleronia</name>
    <dbReference type="NCBI Taxonomy" id="38875"/>
    <lineage>
        <taxon>Bacteria</taxon>
        <taxon>Bacillati</taxon>
        <taxon>Bacillota</taxon>
        <taxon>Bacilli</taxon>
        <taxon>Bacillales</taxon>
        <taxon>Bacillaceae</taxon>
        <taxon>Heyndrickxia</taxon>
    </lineage>
</organism>
<protein>
    <submittedName>
        <fullName evidence="2">AAA family ATPase</fullName>
    </submittedName>
</protein>
<dbReference type="RefSeq" id="WP_251340319.1">
    <property type="nucleotide sequence ID" value="NZ_JAMATW010000010.1"/>
</dbReference>
<comment type="caution">
    <text evidence="2">The sequence shown here is derived from an EMBL/GenBank/DDBJ whole genome shotgun (WGS) entry which is preliminary data.</text>
</comment>
<dbReference type="AlphaFoldDB" id="A0AAW6T2S6"/>
<dbReference type="EMBL" id="JAROYP010000014">
    <property type="protein sequence ID" value="MDH5163387.1"/>
    <property type="molecule type" value="Genomic_DNA"/>
</dbReference>
<dbReference type="SUPFAM" id="SSF52540">
    <property type="entry name" value="P-loop containing nucleoside triphosphate hydrolases"/>
    <property type="match status" value="1"/>
</dbReference>
<dbReference type="Pfam" id="PF13614">
    <property type="entry name" value="AAA_31"/>
    <property type="match status" value="1"/>
</dbReference>
<dbReference type="InterPro" id="IPR027417">
    <property type="entry name" value="P-loop_NTPase"/>
</dbReference>
<name>A0AAW6T2S6_9BACI</name>
<evidence type="ECO:0000313" key="2">
    <source>
        <dbReference type="EMBL" id="MDH5163387.1"/>
    </source>
</evidence>
<proteinExistence type="predicted"/>
<evidence type="ECO:0000259" key="1">
    <source>
        <dbReference type="Pfam" id="PF13614"/>
    </source>
</evidence>
<feature type="domain" description="AAA" evidence="1">
    <location>
        <begin position="251"/>
        <end position="435"/>
    </location>
</feature>
<reference evidence="2" key="1">
    <citation type="submission" date="2023-03" db="EMBL/GenBank/DDBJ databases">
        <title>Bacterial isolates from washroom surfaces on a university campus.</title>
        <authorList>
            <person name="Holman D.B."/>
            <person name="Gzyl K.E."/>
            <person name="Taheri A.E."/>
        </authorList>
    </citation>
    <scope>NUCLEOTIDE SEQUENCE</scope>
    <source>
        <strain evidence="2">RD03</strain>
    </source>
</reference>
<gene>
    <name evidence="2" type="ORF">P5X88_20855</name>
</gene>
<evidence type="ECO:0000313" key="3">
    <source>
        <dbReference type="Proteomes" id="UP001159179"/>
    </source>
</evidence>
<dbReference type="Gene3D" id="3.40.50.300">
    <property type="entry name" value="P-loop containing nucleotide triphosphate hydrolases"/>
    <property type="match status" value="1"/>
</dbReference>
<accession>A0AAW6T2S6</accession>
<dbReference type="InterPro" id="IPR025669">
    <property type="entry name" value="AAA_dom"/>
</dbReference>
<dbReference type="Proteomes" id="UP001159179">
    <property type="component" value="Unassembled WGS sequence"/>
</dbReference>
<sequence length="524" mass="60078">MIVLATGQKQLDEYLKEQLDSKVSVDYLEGIEYAVYSYQTKVLIFSEFIPVIAPIPDQNQRYQAILKVLETVRNNNVRVILLTTLDAPHWFLGKCVSLGIYDIIMGDSKINGEVIPSFFYNPSTKEQAVALLKSIETQKEVQTSPIIHPTEKEKTVIAQDKEEEQINNLMLKGVQDTLTLQKEDSFPNLIVSVGNEENVQVKELSPSTIENEEDTIEEIKNEIIENNNSTKNTTPFDRNKKKKIHILGDQKIIGFWGQTPGLGNRTLSQTFATIAANRGAEVLYVEMNYFTSSFAITSGLSHDKKNFYQYMLQFIENEDVDIEPYIANANEINLSKKRLRKTIEKIPKNLDFLTLPKGFEESNFPDEINQKSFMKYFMRNLRSSRYDLIVLNLPPYLQHMFAFPIMLEIDYVFNVMTLHPARILGFNQLKEKLSKTPLNMENFKTIINMVPKEIDKEKADNLIQDNSLFIVPFDSERSVHELDLNIGSPAINDAVGAYLEELGLRAEHLLEDPKKKRRLISFGS</sequence>